<dbReference type="PROSITE" id="PS50948">
    <property type="entry name" value="PAN"/>
    <property type="match status" value="1"/>
</dbReference>
<evidence type="ECO:0000256" key="4">
    <source>
        <dbReference type="ARBA" id="ARBA00023170"/>
    </source>
</evidence>
<name>A0A5J5A306_9ASTE</name>
<dbReference type="SMART" id="SM00473">
    <property type="entry name" value="PAN_AP"/>
    <property type="match status" value="1"/>
</dbReference>
<dbReference type="PANTHER" id="PTHR32444">
    <property type="entry name" value="BULB-TYPE LECTIN DOMAIN-CONTAINING PROTEIN"/>
    <property type="match status" value="1"/>
</dbReference>
<gene>
    <name evidence="9" type="ORF">F0562_010224</name>
</gene>
<reference evidence="9 10" key="1">
    <citation type="submission" date="2019-09" db="EMBL/GenBank/DDBJ databases">
        <title>A chromosome-level genome assembly of the Chinese tupelo Nyssa sinensis.</title>
        <authorList>
            <person name="Yang X."/>
            <person name="Kang M."/>
            <person name="Yang Y."/>
            <person name="Xiong H."/>
            <person name="Wang M."/>
            <person name="Zhang Z."/>
            <person name="Wang Z."/>
            <person name="Wu H."/>
            <person name="Ma T."/>
            <person name="Liu J."/>
            <person name="Xi Z."/>
        </authorList>
    </citation>
    <scope>NUCLEOTIDE SEQUENCE [LARGE SCALE GENOMIC DNA]</scope>
    <source>
        <strain evidence="9">J267</strain>
        <tissue evidence="9">Leaf</tissue>
    </source>
</reference>
<dbReference type="AlphaFoldDB" id="A0A5J5A306"/>
<dbReference type="Proteomes" id="UP000325577">
    <property type="component" value="Linkage Group LG4"/>
</dbReference>
<dbReference type="InterPro" id="IPR036426">
    <property type="entry name" value="Bulb-type_lectin_dom_sf"/>
</dbReference>
<dbReference type="PROSITE" id="PS50927">
    <property type="entry name" value="BULB_LECTIN"/>
    <property type="match status" value="1"/>
</dbReference>
<sequence>MEGFSFTIFLFWFSLFSILVISTAIDTIMATQSIRDGETIVSAGGSFELGFCSPGNSKNRYVGIWYKISTTTVVWVANREIPLFDSSGVMKVTEQGILTILNGNGSIIWSSNSTRSAQNPVAVLLNSGNLVVRDGNDNNPDNFLWQSFDYPCDTFFPGMKLGRDLKTGIDRYLSSWKSKDDPSRGDFTFRLDPRGFPQFVLMKKTVELFRSGPWNGLGFSGMPYLKPNQFYKFNVVFNDHGIFYICEPLTSTFVTRLVLNPTGEVQRFFWKDRTHEWDVYGSLHSDNCDSFAFCGPNGRCNTGNSPECGCLIGFVPKFQKEWDVADWSNGCVRRTDLDCQKGDGFLKYSSIKLPEVRNSSFDRSMNLEECRMACLKNCSCMAYSNLDISEGGRGCLLWFGELIDIRELNQNGQDIYIKMASSEIGKVGSGRKKRVRYIAASVTLIVMLLLGLSLAWYLQNKNKLKRQATKSQEEDLELPLFDYATVVDATNNFSASNKLGEGGFGPVYKVIILINCHADYWRTIVMLMVSQEGMVSPTKMFCGPLASFGTLSHSQGHKK</sequence>
<dbReference type="Pfam" id="PF08276">
    <property type="entry name" value="PAN_2"/>
    <property type="match status" value="1"/>
</dbReference>
<protein>
    <recommendedName>
        <fullName evidence="11">Apple domain-containing protein</fullName>
    </recommendedName>
</protein>
<dbReference type="EMBL" id="CM018047">
    <property type="protein sequence ID" value="KAA8523801.1"/>
    <property type="molecule type" value="Genomic_DNA"/>
</dbReference>
<keyword evidence="1" id="KW-0597">Phosphoprotein</keyword>
<evidence type="ECO:0000256" key="5">
    <source>
        <dbReference type="ARBA" id="ARBA00023180"/>
    </source>
</evidence>
<evidence type="ECO:0000256" key="2">
    <source>
        <dbReference type="ARBA" id="ARBA00022729"/>
    </source>
</evidence>
<dbReference type="SUPFAM" id="SSF51110">
    <property type="entry name" value="alpha-D-mannose-specific plant lectins"/>
    <property type="match status" value="1"/>
</dbReference>
<evidence type="ECO:0000256" key="3">
    <source>
        <dbReference type="ARBA" id="ARBA00023157"/>
    </source>
</evidence>
<dbReference type="SUPFAM" id="SSF56112">
    <property type="entry name" value="Protein kinase-like (PK-like)"/>
    <property type="match status" value="1"/>
</dbReference>
<dbReference type="InterPro" id="IPR001480">
    <property type="entry name" value="Bulb-type_lectin_dom"/>
</dbReference>
<keyword evidence="6" id="KW-0812">Transmembrane</keyword>
<keyword evidence="3" id="KW-1015">Disulfide bond</keyword>
<dbReference type="FunFam" id="3.50.4.10:FF:000002">
    <property type="entry name" value="G-type lectin S-receptor-like serine/threonine-protein kinase"/>
    <property type="match status" value="1"/>
</dbReference>
<evidence type="ECO:0000259" key="8">
    <source>
        <dbReference type="PROSITE" id="PS50948"/>
    </source>
</evidence>
<evidence type="ECO:0000313" key="9">
    <source>
        <dbReference type="EMBL" id="KAA8523801.1"/>
    </source>
</evidence>
<keyword evidence="6" id="KW-1133">Transmembrane helix</keyword>
<feature type="domain" description="Bulb-type lectin" evidence="7">
    <location>
        <begin position="25"/>
        <end position="145"/>
    </location>
</feature>
<evidence type="ECO:0000259" key="7">
    <source>
        <dbReference type="PROSITE" id="PS50927"/>
    </source>
</evidence>
<dbReference type="PANTHER" id="PTHR32444:SF247">
    <property type="entry name" value="OS01G0958200 PROTEIN"/>
    <property type="match status" value="1"/>
</dbReference>
<evidence type="ECO:0000313" key="10">
    <source>
        <dbReference type="Proteomes" id="UP000325577"/>
    </source>
</evidence>
<proteinExistence type="predicted"/>
<dbReference type="GO" id="GO:0048544">
    <property type="term" value="P:recognition of pollen"/>
    <property type="evidence" value="ECO:0007669"/>
    <property type="project" value="InterPro"/>
</dbReference>
<keyword evidence="5" id="KW-0325">Glycoprotein</keyword>
<dbReference type="Pfam" id="PF01453">
    <property type="entry name" value="B_lectin"/>
    <property type="match status" value="1"/>
</dbReference>
<dbReference type="Gene3D" id="3.50.4.10">
    <property type="entry name" value="Hepatocyte Growth Factor"/>
    <property type="match status" value="1"/>
</dbReference>
<keyword evidence="2" id="KW-0732">Signal</keyword>
<dbReference type="SMART" id="SM00108">
    <property type="entry name" value="B_lectin"/>
    <property type="match status" value="1"/>
</dbReference>
<dbReference type="Pfam" id="PF00954">
    <property type="entry name" value="S_locus_glycop"/>
    <property type="match status" value="1"/>
</dbReference>
<evidence type="ECO:0000256" key="1">
    <source>
        <dbReference type="ARBA" id="ARBA00022553"/>
    </source>
</evidence>
<dbReference type="InterPro" id="IPR000858">
    <property type="entry name" value="S_locus_glycoprot_dom"/>
</dbReference>
<dbReference type="InterPro" id="IPR003609">
    <property type="entry name" value="Pan_app"/>
</dbReference>
<feature type="domain" description="Apple" evidence="8">
    <location>
        <begin position="339"/>
        <end position="420"/>
    </location>
</feature>
<accession>A0A5J5A306</accession>
<dbReference type="FunFam" id="2.90.10.10:FF:000004">
    <property type="entry name" value="G-type lectin S-receptor-like serine/threonine-protein kinase"/>
    <property type="match status" value="1"/>
</dbReference>
<evidence type="ECO:0008006" key="11">
    <source>
        <dbReference type="Google" id="ProtNLM"/>
    </source>
</evidence>
<dbReference type="CDD" id="cd00028">
    <property type="entry name" value="B_lectin"/>
    <property type="match status" value="1"/>
</dbReference>
<dbReference type="Gene3D" id="3.30.200.20">
    <property type="entry name" value="Phosphorylase Kinase, domain 1"/>
    <property type="match status" value="1"/>
</dbReference>
<keyword evidence="10" id="KW-1185">Reference proteome</keyword>
<dbReference type="InterPro" id="IPR011009">
    <property type="entry name" value="Kinase-like_dom_sf"/>
</dbReference>
<dbReference type="OrthoDB" id="785331at2759"/>
<feature type="transmembrane region" description="Helical" evidence="6">
    <location>
        <begin position="437"/>
        <end position="458"/>
    </location>
</feature>
<evidence type="ECO:0000256" key="6">
    <source>
        <dbReference type="SAM" id="Phobius"/>
    </source>
</evidence>
<dbReference type="CDD" id="cd01098">
    <property type="entry name" value="PAN_AP_plant"/>
    <property type="match status" value="1"/>
</dbReference>
<keyword evidence="4" id="KW-0675">Receptor</keyword>
<feature type="transmembrane region" description="Helical" evidence="6">
    <location>
        <begin position="6"/>
        <end position="25"/>
    </location>
</feature>
<organism evidence="9 10">
    <name type="scientific">Nyssa sinensis</name>
    <dbReference type="NCBI Taxonomy" id="561372"/>
    <lineage>
        <taxon>Eukaryota</taxon>
        <taxon>Viridiplantae</taxon>
        <taxon>Streptophyta</taxon>
        <taxon>Embryophyta</taxon>
        <taxon>Tracheophyta</taxon>
        <taxon>Spermatophyta</taxon>
        <taxon>Magnoliopsida</taxon>
        <taxon>eudicotyledons</taxon>
        <taxon>Gunneridae</taxon>
        <taxon>Pentapetalae</taxon>
        <taxon>asterids</taxon>
        <taxon>Cornales</taxon>
        <taxon>Nyssaceae</taxon>
        <taxon>Nyssa</taxon>
    </lineage>
</organism>
<dbReference type="Gene3D" id="2.90.10.10">
    <property type="entry name" value="Bulb-type lectin domain"/>
    <property type="match status" value="1"/>
</dbReference>
<keyword evidence="6" id="KW-0472">Membrane</keyword>